<feature type="compositionally biased region" description="Polar residues" evidence="2">
    <location>
        <begin position="77"/>
        <end position="90"/>
    </location>
</feature>
<comment type="caution">
    <text evidence="5">The sequence shown here is derived from an EMBL/GenBank/DDBJ whole genome shotgun (WGS) entry which is preliminary data.</text>
</comment>
<dbReference type="SMART" id="SM00479">
    <property type="entry name" value="EXOIII"/>
    <property type="match status" value="1"/>
</dbReference>
<evidence type="ECO:0000256" key="3">
    <source>
        <dbReference type="SAM" id="Phobius"/>
    </source>
</evidence>
<dbReference type="Proteomes" id="UP000029015">
    <property type="component" value="Unassembled WGS sequence"/>
</dbReference>
<dbReference type="InterPro" id="IPR013520">
    <property type="entry name" value="Ribonucl_H"/>
</dbReference>
<dbReference type="EMBL" id="JGYK01000001">
    <property type="protein sequence ID" value="KFI39826.1"/>
    <property type="molecule type" value="Genomic_DNA"/>
</dbReference>
<dbReference type="InterPro" id="IPR006054">
    <property type="entry name" value="DnaQ"/>
</dbReference>
<dbReference type="GO" id="GO:0003887">
    <property type="term" value="F:DNA-directed DNA polymerase activity"/>
    <property type="evidence" value="ECO:0007669"/>
    <property type="project" value="UniProtKB-EC"/>
</dbReference>
<evidence type="ECO:0000256" key="2">
    <source>
        <dbReference type="SAM" id="MobiDB-lite"/>
    </source>
</evidence>
<evidence type="ECO:0000259" key="4">
    <source>
        <dbReference type="SMART" id="SM00479"/>
    </source>
</evidence>
<dbReference type="OrthoDB" id="190275at2"/>
<dbReference type="GO" id="GO:0003677">
    <property type="term" value="F:DNA binding"/>
    <property type="evidence" value="ECO:0007669"/>
    <property type="project" value="InterPro"/>
</dbReference>
<dbReference type="FunFam" id="3.30.420.10:FF:000045">
    <property type="entry name" value="3'-5' exonuclease DinG"/>
    <property type="match status" value="1"/>
</dbReference>
<dbReference type="GO" id="GO:0005829">
    <property type="term" value="C:cytosol"/>
    <property type="evidence" value="ECO:0007669"/>
    <property type="project" value="TreeGrafter"/>
</dbReference>
<name>A0A086YZX6_9BIFI</name>
<keyword evidence="3" id="KW-1133">Transmembrane helix</keyword>
<dbReference type="NCBIfam" id="TIGR00573">
    <property type="entry name" value="dnaq"/>
    <property type="match status" value="1"/>
</dbReference>
<keyword evidence="6" id="KW-1185">Reference proteome</keyword>
<feature type="transmembrane region" description="Helical" evidence="3">
    <location>
        <begin position="37"/>
        <end position="56"/>
    </location>
</feature>
<dbReference type="Gene3D" id="3.30.420.10">
    <property type="entry name" value="Ribonuclease H-like superfamily/Ribonuclease H"/>
    <property type="match status" value="1"/>
</dbReference>
<keyword evidence="1" id="KW-0540">Nuclease</keyword>
<feature type="compositionally biased region" description="Pro residues" evidence="2">
    <location>
        <begin position="99"/>
        <end position="111"/>
    </location>
</feature>
<dbReference type="eggNOG" id="COG2176">
    <property type="taxonomic scope" value="Bacteria"/>
</dbReference>
<evidence type="ECO:0000313" key="6">
    <source>
        <dbReference type="Proteomes" id="UP000029015"/>
    </source>
</evidence>
<dbReference type="SUPFAM" id="SSF53098">
    <property type="entry name" value="Ribonuclease H-like"/>
    <property type="match status" value="1"/>
</dbReference>
<proteinExistence type="predicted"/>
<dbReference type="PANTHER" id="PTHR30231:SF41">
    <property type="entry name" value="DNA POLYMERASE III SUBUNIT EPSILON"/>
    <property type="match status" value="1"/>
</dbReference>
<reference evidence="5 6" key="1">
    <citation type="submission" date="2014-03" db="EMBL/GenBank/DDBJ databases">
        <title>Genomics of Bifidobacteria.</title>
        <authorList>
            <person name="Ventura M."/>
            <person name="Milani C."/>
            <person name="Lugli G.A."/>
        </authorList>
    </citation>
    <scope>NUCLEOTIDE SEQUENCE [LARGE SCALE GENOMIC DNA]</scope>
    <source>
        <strain evidence="5 6">DSM 22766</strain>
    </source>
</reference>
<feature type="domain" description="Exonuclease" evidence="4">
    <location>
        <begin position="142"/>
        <end position="308"/>
    </location>
</feature>
<feature type="transmembrane region" description="Helical" evidence="3">
    <location>
        <begin position="5"/>
        <end position="25"/>
    </location>
</feature>
<dbReference type="GO" id="GO:0045004">
    <property type="term" value="P:DNA replication proofreading"/>
    <property type="evidence" value="ECO:0007669"/>
    <property type="project" value="TreeGrafter"/>
</dbReference>
<keyword evidence="5" id="KW-0548">Nucleotidyltransferase</keyword>
<dbReference type="InterPro" id="IPR036397">
    <property type="entry name" value="RNaseH_sf"/>
</dbReference>
<organism evidence="5 6">
    <name type="scientific">Bifidobacterium actinocoloniiforme DSM 22766</name>
    <dbReference type="NCBI Taxonomy" id="1437605"/>
    <lineage>
        <taxon>Bacteria</taxon>
        <taxon>Bacillati</taxon>
        <taxon>Actinomycetota</taxon>
        <taxon>Actinomycetes</taxon>
        <taxon>Bifidobacteriales</taxon>
        <taxon>Bifidobacteriaceae</taxon>
        <taxon>Bifidobacterium</taxon>
    </lineage>
</organism>
<dbReference type="InterPro" id="IPR012337">
    <property type="entry name" value="RNaseH-like_sf"/>
</dbReference>
<dbReference type="EC" id="2.7.7.7" evidence="5"/>
<gene>
    <name evidence="5" type="ORF">BACT_0527</name>
</gene>
<keyword evidence="1" id="KW-0269">Exonuclease</keyword>
<dbReference type="RefSeq" id="WP_051905224.1">
    <property type="nucleotide sequence ID" value="NZ_CP011786.1"/>
</dbReference>
<evidence type="ECO:0000256" key="1">
    <source>
        <dbReference type="ARBA" id="ARBA00022839"/>
    </source>
</evidence>
<dbReference type="AlphaFoldDB" id="A0A086YZX6"/>
<dbReference type="CDD" id="cd06127">
    <property type="entry name" value="DEDDh"/>
    <property type="match status" value="1"/>
</dbReference>
<dbReference type="GO" id="GO:0008408">
    <property type="term" value="F:3'-5' exonuclease activity"/>
    <property type="evidence" value="ECO:0007669"/>
    <property type="project" value="TreeGrafter"/>
</dbReference>
<feature type="region of interest" description="Disordered" evidence="2">
    <location>
        <begin position="64"/>
        <end position="122"/>
    </location>
</feature>
<protein>
    <submittedName>
        <fullName evidence="5">DNA polymerase III domain protein</fullName>
        <ecNumber evidence="5">2.7.7.7</ecNumber>
    </submittedName>
</protein>
<dbReference type="PANTHER" id="PTHR30231">
    <property type="entry name" value="DNA POLYMERASE III SUBUNIT EPSILON"/>
    <property type="match status" value="1"/>
</dbReference>
<keyword evidence="3" id="KW-0812">Transmembrane</keyword>
<evidence type="ECO:0000313" key="5">
    <source>
        <dbReference type="EMBL" id="KFI39826.1"/>
    </source>
</evidence>
<keyword evidence="3" id="KW-0472">Membrane</keyword>
<keyword evidence="5" id="KW-0808">Transferase</keyword>
<sequence length="465" mass="51384">MFITLLLIILGLGVALFGYVGIWGISRLSQHPENLSGSILSLIIAAILILLMYLLLRFRRSRKRRSRGKHTQAGKAQGQTPSRIASSRQEPNQQQQGIPPHPPAHPEPSQPATPTLAHKEPTFSPNLVYPATGFSHAAKNADYAVIDTETTGLHKGKEIIDIGVMLVQNGKVTATYSQLIRPQTMVSAAIVSLTGITNEMLAQAPVASQVLPPLLDAIRHLPIMGHNISFDINLINSTAESLGIKPLEAPRIVDTMTIGKHVFPNAANLTLETLLDLLGIHEEEEHRALADAKQTFHCYTLMESASSPRPIMKEQNDRARRRSREKTTSFLRASYLASENTTPRNIKPSGQELEAAGSISVCGEKDHMPLLSKYGDGAWIWLTVRKGYIPKGKYKGYPTIYVSLDGEEIGYITAYQMARHYLQIPNGQSVALAHIRKKNDTLELRLEMPRPHDPIDLTPYSSKTE</sequence>
<accession>A0A086YZX6</accession>
<keyword evidence="1" id="KW-0378">Hydrolase</keyword>
<dbReference type="Pfam" id="PF00929">
    <property type="entry name" value="RNase_T"/>
    <property type="match status" value="1"/>
</dbReference>